<dbReference type="STRING" id="22663.A0A2I0KDM0"/>
<reference evidence="2 3" key="1">
    <citation type="submission" date="2017-11" db="EMBL/GenBank/DDBJ databases">
        <title>De-novo sequencing of pomegranate (Punica granatum L.) genome.</title>
        <authorList>
            <person name="Akparov Z."/>
            <person name="Amiraslanov A."/>
            <person name="Hajiyeva S."/>
            <person name="Abbasov M."/>
            <person name="Kaur K."/>
            <person name="Hamwieh A."/>
            <person name="Solovyev V."/>
            <person name="Salamov A."/>
            <person name="Braich B."/>
            <person name="Kosarev P."/>
            <person name="Mahmoud A."/>
            <person name="Hajiyev E."/>
            <person name="Babayeva S."/>
            <person name="Izzatullayeva V."/>
            <person name="Mammadov A."/>
            <person name="Mammadov A."/>
            <person name="Sharifova S."/>
            <person name="Ojaghi J."/>
            <person name="Eynullazada K."/>
            <person name="Bayramov B."/>
            <person name="Abdulazimova A."/>
            <person name="Shahmuradov I."/>
        </authorList>
    </citation>
    <scope>NUCLEOTIDE SEQUENCE [LARGE SCALE GENOMIC DNA]</scope>
    <source>
        <strain evidence="3">cv. AG2017</strain>
        <tissue evidence="2">Leaf</tissue>
    </source>
</reference>
<dbReference type="Proteomes" id="UP000233551">
    <property type="component" value="Unassembled WGS sequence"/>
</dbReference>
<organism evidence="2 3">
    <name type="scientific">Punica granatum</name>
    <name type="common">Pomegranate</name>
    <dbReference type="NCBI Taxonomy" id="22663"/>
    <lineage>
        <taxon>Eukaryota</taxon>
        <taxon>Viridiplantae</taxon>
        <taxon>Streptophyta</taxon>
        <taxon>Embryophyta</taxon>
        <taxon>Tracheophyta</taxon>
        <taxon>Spermatophyta</taxon>
        <taxon>Magnoliopsida</taxon>
        <taxon>eudicotyledons</taxon>
        <taxon>Gunneridae</taxon>
        <taxon>Pentapetalae</taxon>
        <taxon>rosids</taxon>
        <taxon>malvids</taxon>
        <taxon>Myrtales</taxon>
        <taxon>Lythraceae</taxon>
        <taxon>Punica</taxon>
    </lineage>
</organism>
<dbReference type="EMBL" id="PGOL01000663">
    <property type="protein sequence ID" value="PKI66602.1"/>
    <property type="molecule type" value="Genomic_DNA"/>
</dbReference>
<dbReference type="PANTHER" id="PTHR24559">
    <property type="entry name" value="TRANSPOSON TY3-I GAG-POL POLYPROTEIN"/>
    <property type="match status" value="1"/>
</dbReference>
<dbReference type="Gene3D" id="3.10.10.10">
    <property type="entry name" value="HIV Type 1 Reverse Transcriptase, subunit A, domain 1"/>
    <property type="match status" value="1"/>
</dbReference>
<dbReference type="InterPro" id="IPR043128">
    <property type="entry name" value="Rev_trsase/Diguanyl_cyclase"/>
</dbReference>
<comment type="caution">
    <text evidence="2">The sequence shown here is derived from an EMBL/GenBank/DDBJ whole genome shotgun (WGS) entry which is preliminary data.</text>
</comment>
<name>A0A2I0KDM0_PUNGR</name>
<proteinExistence type="predicted"/>
<evidence type="ECO:0000313" key="2">
    <source>
        <dbReference type="EMBL" id="PKI66602.1"/>
    </source>
</evidence>
<evidence type="ECO:0000313" key="3">
    <source>
        <dbReference type="Proteomes" id="UP000233551"/>
    </source>
</evidence>
<keyword evidence="3" id="KW-1185">Reference proteome</keyword>
<dbReference type="PANTHER" id="PTHR24559:SF442">
    <property type="entry name" value="RNA-DIRECTED DNA POLYMERASE HOMOLOG"/>
    <property type="match status" value="1"/>
</dbReference>
<dbReference type="Gene3D" id="3.30.70.270">
    <property type="match status" value="1"/>
</dbReference>
<dbReference type="InterPro" id="IPR000477">
    <property type="entry name" value="RT_dom"/>
</dbReference>
<dbReference type="Pfam" id="PF00078">
    <property type="entry name" value="RVT_1"/>
    <property type="match status" value="1"/>
</dbReference>
<feature type="domain" description="Reverse transcriptase" evidence="1">
    <location>
        <begin position="7"/>
        <end position="113"/>
    </location>
</feature>
<dbReference type="AlphaFoldDB" id="A0A2I0KDM0"/>
<dbReference type="SUPFAM" id="SSF56672">
    <property type="entry name" value="DNA/RNA polymerases"/>
    <property type="match status" value="1"/>
</dbReference>
<dbReference type="InterPro" id="IPR043502">
    <property type="entry name" value="DNA/RNA_pol_sf"/>
</dbReference>
<dbReference type="InterPro" id="IPR053134">
    <property type="entry name" value="RNA-dir_DNA_polymerase"/>
</dbReference>
<sequence length="116" mass="13605">MGYKFHIPQLDDMLNQLHGSAVFLKIDLRSGYHQIRIRPGDEWKIAFKTRDGLYEWLVMPFDLSNALSTFMRLMNQVLKSLIGRFVMVYFDDSLIYSKSADEHLEHLHELSAMLVV</sequence>
<evidence type="ECO:0000259" key="1">
    <source>
        <dbReference type="Pfam" id="PF00078"/>
    </source>
</evidence>
<dbReference type="CDD" id="cd01647">
    <property type="entry name" value="RT_LTR"/>
    <property type="match status" value="1"/>
</dbReference>
<gene>
    <name evidence="2" type="ORF">CRG98_013011</name>
</gene>
<accession>A0A2I0KDM0</accession>
<protein>
    <recommendedName>
        <fullName evidence="1">Reverse transcriptase domain-containing protein</fullName>
    </recommendedName>
</protein>